<name>A0A1M7PLZ5_9BACT</name>
<dbReference type="InterPro" id="IPR052176">
    <property type="entry name" value="Glycosyl_Hydrlase_43_Enz"/>
</dbReference>
<dbReference type="OrthoDB" id="9801455at2"/>
<dbReference type="GO" id="GO:0004553">
    <property type="term" value="F:hydrolase activity, hydrolyzing O-glycosyl compounds"/>
    <property type="evidence" value="ECO:0007669"/>
    <property type="project" value="InterPro"/>
</dbReference>
<dbReference type="Proteomes" id="UP000184513">
    <property type="component" value="Unassembled WGS sequence"/>
</dbReference>
<dbReference type="PANTHER" id="PTHR43772:SF2">
    <property type="entry name" value="PUTATIVE (AFU_ORTHOLOGUE AFUA_2G04480)-RELATED"/>
    <property type="match status" value="1"/>
</dbReference>
<evidence type="ECO:0000256" key="7">
    <source>
        <dbReference type="PIRSR" id="PIRSR606710-2"/>
    </source>
</evidence>
<evidence type="ECO:0000256" key="3">
    <source>
        <dbReference type="ARBA" id="ARBA00022801"/>
    </source>
</evidence>
<evidence type="ECO:0000256" key="5">
    <source>
        <dbReference type="ARBA" id="ARBA00023295"/>
    </source>
</evidence>
<evidence type="ECO:0000313" key="9">
    <source>
        <dbReference type="EMBL" id="SHN18303.1"/>
    </source>
</evidence>
<dbReference type="STRING" id="388280.SAMN04488057_109149"/>
<evidence type="ECO:0000256" key="2">
    <source>
        <dbReference type="ARBA" id="ARBA00022651"/>
    </source>
</evidence>
<dbReference type="PANTHER" id="PTHR43772">
    <property type="entry name" value="ENDO-1,4-BETA-XYLANASE"/>
    <property type="match status" value="1"/>
</dbReference>
<evidence type="ECO:0000313" key="10">
    <source>
        <dbReference type="Proteomes" id="UP000184513"/>
    </source>
</evidence>
<proteinExistence type="inferred from homology"/>
<dbReference type="CDD" id="cd08991">
    <property type="entry name" value="GH43_HoAraf43-like"/>
    <property type="match status" value="1"/>
</dbReference>
<protein>
    <submittedName>
        <fullName evidence="9">Glycosyl hydrolases family 43</fullName>
    </submittedName>
</protein>
<evidence type="ECO:0000256" key="4">
    <source>
        <dbReference type="ARBA" id="ARBA00023277"/>
    </source>
</evidence>
<keyword evidence="5 8" id="KW-0326">Glycosidase</keyword>
<gene>
    <name evidence="9" type="ORF">SAMN04488057_109149</name>
</gene>
<feature type="active site" description="Proton donor" evidence="6">
    <location>
        <position position="208"/>
    </location>
</feature>
<keyword evidence="2" id="KW-0858">Xylan degradation</keyword>
<dbReference type="RefSeq" id="WP_073095453.1">
    <property type="nucleotide sequence ID" value="NZ_FRCY01000009.1"/>
</dbReference>
<feature type="active site" description="Proton acceptor" evidence="6">
    <location>
        <position position="37"/>
    </location>
</feature>
<dbReference type="Pfam" id="PF04616">
    <property type="entry name" value="Glyco_hydro_43"/>
    <property type="match status" value="1"/>
</dbReference>
<evidence type="ECO:0000256" key="6">
    <source>
        <dbReference type="PIRSR" id="PIRSR606710-1"/>
    </source>
</evidence>
<feature type="site" description="Important for catalytic activity, responsible for pKa modulation of the active site Glu and correct orientation of both the proton donor and substrate" evidence="7">
    <location>
        <position position="145"/>
    </location>
</feature>
<dbReference type="GO" id="GO:0045493">
    <property type="term" value="P:xylan catabolic process"/>
    <property type="evidence" value="ECO:0007669"/>
    <property type="project" value="UniProtKB-KW"/>
</dbReference>
<comment type="similarity">
    <text evidence="1 8">Belongs to the glycosyl hydrolase 43 family.</text>
</comment>
<sequence length="330" mass="37551">MLHFGKSVKNSWKKVARTSYIVFRIPDPTDTSIYLADPSIFYHEGSYYLYGTSGMNADLGFEVYVSKDLEKWEKPKGAHDGYALKREDVFGDKGFWAPQVVEKNGRFYMAYTANENIAIAEAAHPLGPFEQSEKVPLAASVKQIDPFIFKDDNRKYYLYHVRLMDGNRLFVAELAPDFSRIKKETLTQCIVAEEGWENTQNEAWPVAEGPTIIKHKELYYFLYSANDFRNPDYAVGYAVSGSPYGPWNKHRGNPILSREMTGHNGTGHGDVFYDKEGKLHYVMHTHFGPDAVAPRRTALVSLEMVPAIGQKAEKLNHVTGSFHFLKKTEK</sequence>
<dbReference type="EMBL" id="FRCY01000009">
    <property type="protein sequence ID" value="SHN18303.1"/>
    <property type="molecule type" value="Genomic_DNA"/>
</dbReference>
<dbReference type="InterPro" id="IPR006710">
    <property type="entry name" value="Glyco_hydro_43"/>
</dbReference>
<dbReference type="InterPro" id="IPR023296">
    <property type="entry name" value="Glyco_hydro_beta-prop_sf"/>
</dbReference>
<keyword evidence="4" id="KW-0119">Carbohydrate metabolism</keyword>
<accession>A0A1M7PLZ5</accession>
<evidence type="ECO:0000256" key="1">
    <source>
        <dbReference type="ARBA" id="ARBA00009865"/>
    </source>
</evidence>
<dbReference type="Gene3D" id="2.115.10.20">
    <property type="entry name" value="Glycosyl hydrolase domain, family 43"/>
    <property type="match status" value="1"/>
</dbReference>
<evidence type="ECO:0000256" key="8">
    <source>
        <dbReference type="RuleBase" id="RU361187"/>
    </source>
</evidence>
<keyword evidence="2" id="KW-0624">Polysaccharide degradation</keyword>
<organism evidence="9 10">
    <name type="scientific">Cyclobacterium lianum</name>
    <dbReference type="NCBI Taxonomy" id="388280"/>
    <lineage>
        <taxon>Bacteria</taxon>
        <taxon>Pseudomonadati</taxon>
        <taxon>Bacteroidota</taxon>
        <taxon>Cytophagia</taxon>
        <taxon>Cytophagales</taxon>
        <taxon>Cyclobacteriaceae</taxon>
        <taxon>Cyclobacterium</taxon>
    </lineage>
</organism>
<dbReference type="AlphaFoldDB" id="A0A1M7PLZ5"/>
<reference evidence="9 10" key="1">
    <citation type="submission" date="2016-11" db="EMBL/GenBank/DDBJ databases">
        <authorList>
            <person name="Jaros S."/>
            <person name="Januszkiewicz K."/>
            <person name="Wedrychowicz H."/>
        </authorList>
    </citation>
    <scope>NUCLEOTIDE SEQUENCE [LARGE SCALE GENOMIC DNA]</scope>
    <source>
        <strain evidence="9 10">CGMCC 1.6102</strain>
    </source>
</reference>
<dbReference type="SUPFAM" id="SSF75005">
    <property type="entry name" value="Arabinanase/levansucrase/invertase"/>
    <property type="match status" value="1"/>
</dbReference>
<keyword evidence="10" id="KW-1185">Reference proteome</keyword>
<keyword evidence="3 8" id="KW-0378">Hydrolase</keyword>